<proteinExistence type="predicted"/>
<protein>
    <recommendedName>
        <fullName evidence="3">Reverse transcriptase zinc-binding domain-containing protein</fullName>
    </recommendedName>
</protein>
<evidence type="ECO:0008006" key="3">
    <source>
        <dbReference type="Google" id="ProtNLM"/>
    </source>
</evidence>
<name>A0A0D7AI60_9AGAR</name>
<reference evidence="1 2" key="1">
    <citation type="journal article" date="2015" name="Fungal Genet. Biol.">
        <title>Evolution of novel wood decay mechanisms in Agaricales revealed by the genome sequences of Fistulina hepatica and Cylindrobasidium torrendii.</title>
        <authorList>
            <person name="Floudas D."/>
            <person name="Held B.W."/>
            <person name="Riley R."/>
            <person name="Nagy L.G."/>
            <person name="Koehler G."/>
            <person name="Ransdell A.S."/>
            <person name="Younus H."/>
            <person name="Chow J."/>
            <person name="Chiniquy J."/>
            <person name="Lipzen A."/>
            <person name="Tritt A."/>
            <person name="Sun H."/>
            <person name="Haridas S."/>
            <person name="LaButti K."/>
            <person name="Ohm R.A."/>
            <person name="Kues U."/>
            <person name="Blanchette R.A."/>
            <person name="Grigoriev I.V."/>
            <person name="Minto R.E."/>
            <person name="Hibbett D.S."/>
        </authorList>
    </citation>
    <scope>NUCLEOTIDE SEQUENCE [LARGE SCALE GENOMIC DNA]</scope>
    <source>
        <strain evidence="1 2">ATCC 64428</strain>
    </source>
</reference>
<evidence type="ECO:0000313" key="2">
    <source>
        <dbReference type="Proteomes" id="UP000054144"/>
    </source>
</evidence>
<dbReference type="OrthoDB" id="3044497at2759"/>
<dbReference type="AlphaFoldDB" id="A0A0D7AI60"/>
<sequence>MKLLDDLPRPAASVITQLRTQHVPLNDYLHRIAAIESPLCGACGDENETLIHYLLRCPAHERSRLPLRHRFGAYASDLTFLLNHKDAVAMLLAYIRRTNRFHASHGRIPDPDPSDDQ</sequence>
<accession>A0A0D7AI60</accession>
<keyword evidence="2" id="KW-1185">Reference proteome</keyword>
<dbReference type="Proteomes" id="UP000054144">
    <property type="component" value="Unassembled WGS sequence"/>
</dbReference>
<dbReference type="EMBL" id="KN881653">
    <property type="protein sequence ID" value="KIY51434.1"/>
    <property type="molecule type" value="Genomic_DNA"/>
</dbReference>
<gene>
    <name evidence="1" type="ORF">FISHEDRAFT_37090</name>
</gene>
<organism evidence="1 2">
    <name type="scientific">Fistulina hepatica ATCC 64428</name>
    <dbReference type="NCBI Taxonomy" id="1128425"/>
    <lineage>
        <taxon>Eukaryota</taxon>
        <taxon>Fungi</taxon>
        <taxon>Dikarya</taxon>
        <taxon>Basidiomycota</taxon>
        <taxon>Agaricomycotina</taxon>
        <taxon>Agaricomycetes</taxon>
        <taxon>Agaricomycetidae</taxon>
        <taxon>Agaricales</taxon>
        <taxon>Fistulinaceae</taxon>
        <taxon>Fistulina</taxon>
    </lineage>
</organism>
<evidence type="ECO:0000313" key="1">
    <source>
        <dbReference type="EMBL" id="KIY51434.1"/>
    </source>
</evidence>